<accession>B1Y416</accession>
<evidence type="ECO:0000256" key="1">
    <source>
        <dbReference type="SAM" id="Coils"/>
    </source>
</evidence>
<dbReference type="STRING" id="395495.Lcho_2272"/>
<sequence length="338" mass="37650">MKQPEDNKTIDLLTPQRGRKPLTSTEPVTDVITAATAAAYSRAASQVVALDNAVSAEQIDFSQWVGERLGRKKTADLIKKIADVSDLLELQQIKESRKYKDLRVSVGGKLLTVSTWDDFCTTVVGRSRQHVDDDLLNLKTFGAEFLEMTQNYGLGYRQMREMRAIPMDQQAELIEAAKAGDKQTLLDVAESLIERHARDKAEAARQLEEASQVADARKRLLDEKNTQFDTLKERLHRPYKPSKEAAARTAAEKLMLDDLHKGAIDANGGMNRIVEVMTDMAGADVSESCRLAAHNDLIWLGQRLAEVMRAHAIAFDLEAEVVPSWVREHAGKLKAVQS</sequence>
<dbReference type="Proteomes" id="UP000001693">
    <property type="component" value="Chromosome"/>
</dbReference>
<dbReference type="AlphaFoldDB" id="B1Y416"/>
<keyword evidence="4" id="KW-1185">Reference proteome</keyword>
<reference evidence="3 4" key="1">
    <citation type="submission" date="2008-03" db="EMBL/GenBank/DDBJ databases">
        <title>Complete sequence of Leptothrix cholodnii SP-6.</title>
        <authorList>
            <consortium name="US DOE Joint Genome Institute"/>
            <person name="Copeland A."/>
            <person name="Lucas S."/>
            <person name="Lapidus A."/>
            <person name="Glavina del Rio T."/>
            <person name="Dalin E."/>
            <person name="Tice H."/>
            <person name="Bruce D."/>
            <person name="Goodwin L."/>
            <person name="Pitluck S."/>
            <person name="Chertkov O."/>
            <person name="Brettin T."/>
            <person name="Detter J.C."/>
            <person name="Han C."/>
            <person name="Kuske C.R."/>
            <person name="Schmutz J."/>
            <person name="Larimer F."/>
            <person name="Land M."/>
            <person name="Hauser L."/>
            <person name="Kyrpides N."/>
            <person name="Lykidis A."/>
            <person name="Emerson D."/>
            <person name="Richardson P."/>
        </authorList>
    </citation>
    <scope>NUCLEOTIDE SEQUENCE [LARGE SCALE GENOMIC DNA]</scope>
    <source>
        <strain evidence="4">ATCC 51168 / LMG 8142 / SP-6</strain>
    </source>
</reference>
<proteinExistence type="predicted"/>
<organism evidence="3 4">
    <name type="scientific">Leptothrix cholodnii (strain ATCC 51168 / LMG 8142 / SP-6)</name>
    <name type="common">Leptothrix discophora (strain SP-6)</name>
    <dbReference type="NCBI Taxonomy" id="395495"/>
    <lineage>
        <taxon>Bacteria</taxon>
        <taxon>Pseudomonadati</taxon>
        <taxon>Pseudomonadota</taxon>
        <taxon>Betaproteobacteria</taxon>
        <taxon>Burkholderiales</taxon>
        <taxon>Sphaerotilaceae</taxon>
        <taxon>Leptothrix</taxon>
    </lineage>
</organism>
<dbReference type="eggNOG" id="ENOG502ZIS3">
    <property type="taxonomic scope" value="Bacteria"/>
</dbReference>
<evidence type="ECO:0000256" key="2">
    <source>
        <dbReference type="SAM" id="MobiDB-lite"/>
    </source>
</evidence>
<feature type="region of interest" description="Disordered" evidence="2">
    <location>
        <begin position="1"/>
        <end position="25"/>
    </location>
</feature>
<gene>
    <name evidence="3" type="ordered locus">Lcho_2272</name>
</gene>
<evidence type="ECO:0000313" key="4">
    <source>
        <dbReference type="Proteomes" id="UP000001693"/>
    </source>
</evidence>
<feature type="coiled-coil region" evidence="1">
    <location>
        <begin position="186"/>
        <end position="213"/>
    </location>
</feature>
<dbReference type="KEGG" id="lch:Lcho_2272"/>
<evidence type="ECO:0000313" key="3">
    <source>
        <dbReference type="EMBL" id="ACB34538.1"/>
    </source>
</evidence>
<dbReference type="RefSeq" id="WP_012347298.1">
    <property type="nucleotide sequence ID" value="NC_010524.1"/>
</dbReference>
<keyword evidence="1" id="KW-0175">Coiled coil</keyword>
<protein>
    <submittedName>
        <fullName evidence="3">Uncharacterized protein</fullName>
    </submittedName>
</protein>
<dbReference type="OrthoDB" id="8564384at2"/>
<name>B1Y416_LEPCP</name>
<dbReference type="EMBL" id="CP001013">
    <property type="protein sequence ID" value="ACB34538.1"/>
    <property type="molecule type" value="Genomic_DNA"/>
</dbReference>
<dbReference type="HOGENOM" id="CLU_070785_0_0_4"/>